<keyword evidence="2" id="KW-1185">Reference proteome</keyword>
<dbReference type="Proteomes" id="UP000245698">
    <property type="component" value="Unassembled WGS sequence"/>
</dbReference>
<sequence>MRRSASPRIAGAKTVGNAVSEKLAWVDFDEATRRAVRAAWLFAQGCRQFACGSSP</sequence>
<reference evidence="2" key="1">
    <citation type="submission" date="2016-12" db="EMBL/GenBank/DDBJ databases">
        <authorList>
            <person name="Brunel B."/>
        </authorList>
    </citation>
    <scope>NUCLEOTIDE SEQUENCE [LARGE SCALE GENOMIC DNA]</scope>
</reference>
<dbReference type="AlphaFoldDB" id="A0A2P9ABY1"/>
<proteinExistence type="predicted"/>
<gene>
    <name evidence="1" type="ORF">BQ8482_110553</name>
</gene>
<accession>A0A2P9ABY1</accession>
<dbReference type="EMBL" id="FUIG01000013">
    <property type="protein sequence ID" value="SJM28623.1"/>
    <property type="molecule type" value="Genomic_DNA"/>
</dbReference>
<evidence type="ECO:0000313" key="2">
    <source>
        <dbReference type="Proteomes" id="UP000245698"/>
    </source>
</evidence>
<name>A0A2P9ABY1_9HYPH</name>
<protein>
    <submittedName>
        <fullName evidence="1">Uncharacterized protein</fullName>
    </submittedName>
</protein>
<evidence type="ECO:0000313" key="1">
    <source>
        <dbReference type="EMBL" id="SJM28623.1"/>
    </source>
</evidence>
<organism evidence="1 2">
    <name type="scientific">Mesorhizobium delmotii</name>
    <dbReference type="NCBI Taxonomy" id="1631247"/>
    <lineage>
        <taxon>Bacteria</taxon>
        <taxon>Pseudomonadati</taxon>
        <taxon>Pseudomonadota</taxon>
        <taxon>Alphaproteobacteria</taxon>
        <taxon>Hyphomicrobiales</taxon>
        <taxon>Phyllobacteriaceae</taxon>
        <taxon>Mesorhizobium</taxon>
    </lineage>
</organism>